<dbReference type="Gene3D" id="3.40.50.720">
    <property type="entry name" value="NAD(P)-binding Rossmann-like Domain"/>
    <property type="match status" value="1"/>
</dbReference>
<sequence length="259" mass="27217">MFNDGKVAIITGIGPGMGRAIALGFTRRGVDVVLAARQRARLEAVADEVRAAGRDPLVVPTDITDRAACRALVDAAVERFGGVDLLVQNAHHEGDWAPVADADHESWKTVFDVNLYGALHLVQAALPAIRERGGGAVVLVNSGAVLSNPRGLGAYTASKAALAAVARTLAVEVGEWNIRVNGVFLGGVLGDNIRRAAEHQSAAEGITVEEWFERRNATLPLRHMPTPEECAGAVLLLCSDLAAAVTGQHLSVNGGQWTT</sequence>
<reference evidence="3" key="1">
    <citation type="submission" date="2020-12" db="EMBL/GenBank/DDBJ databases">
        <title>Genomic characterization of non-nitrogen-fixing Frankia strains.</title>
        <authorList>
            <person name="Carlos-Shanley C."/>
            <person name="Guerra T."/>
            <person name="Hahn D."/>
        </authorList>
    </citation>
    <scope>NUCLEOTIDE SEQUENCE</scope>
    <source>
        <strain evidence="3">CN6</strain>
    </source>
</reference>
<evidence type="ECO:0000313" key="4">
    <source>
        <dbReference type="Proteomes" id="UP000604475"/>
    </source>
</evidence>
<dbReference type="PANTHER" id="PTHR24321">
    <property type="entry name" value="DEHYDROGENASES, SHORT CHAIN"/>
    <property type="match status" value="1"/>
</dbReference>
<evidence type="ECO:0000313" key="3">
    <source>
        <dbReference type="EMBL" id="MBL7625589.1"/>
    </source>
</evidence>
<dbReference type="PANTHER" id="PTHR24321:SF8">
    <property type="entry name" value="ESTRADIOL 17-BETA-DEHYDROGENASE 8-RELATED"/>
    <property type="match status" value="1"/>
</dbReference>
<dbReference type="FunFam" id="3.40.50.720:FF:000084">
    <property type="entry name" value="Short-chain dehydrogenase reductase"/>
    <property type="match status" value="1"/>
</dbReference>
<comment type="caution">
    <text evidence="3">The sequence shown here is derived from an EMBL/GenBank/DDBJ whole genome shotgun (WGS) entry which is preliminary data.</text>
</comment>
<name>A0A937UJA1_9ACTN</name>
<evidence type="ECO:0000256" key="2">
    <source>
        <dbReference type="ARBA" id="ARBA00023002"/>
    </source>
</evidence>
<dbReference type="PROSITE" id="PS00061">
    <property type="entry name" value="ADH_SHORT"/>
    <property type="match status" value="1"/>
</dbReference>
<dbReference type="EMBL" id="JAEACQ010000001">
    <property type="protein sequence ID" value="MBL7625589.1"/>
    <property type="molecule type" value="Genomic_DNA"/>
</dbReference>
<comment type="similarity">
    <text evidence="1">Belongs to the short-chain dehydrogenases/reductases (SDR) family.</text>
</comment>
<dbReference type="Proteomes" id="UP000604475">
    <property type="component" value="Unassembled WGS sequence"/>
</dbReference>
<gene>
    <name evidence="3" type="ORF">I7412_00015</name>
</gene>
<organism evidence="3 4">
    <name type="scientific">Frankia nepalensis</name>
    <dbReference type="NCBI Taxonomy" id="1836974"/>
    <lineage>
        <taxon>Bacteria</taxon>
        <taxon>Bacillati</taxon>
        <taxon>Actinomycetota</taxon>
        <taxon>Actinomycetes</taxon>
        <taxon>Frankiales</taxon>
        <taxon>Frankiaceae</taxon>
        <taxon>Frankia</taxon>
    </lineage>
</organism>
<proteinExistence type="inferred from homology"/>
<dbReference type="InterPro" id="IPR020904">
    <property type="entry name" value="Sc_DH/Rdtase_CS"/>
</dbReference>
<dbReference type="SUPFAM" id="SSF51735">
    <property type="entry name" value="NAD(P)-binding Rossmann-fold domains"/>
    <property type="match status" value="1"/>
</dbReference>
<dbReference type="InterPro" id="IPR002347">
    <property type="entry name" value="SDR_fam"/>
</dbReference>
<dbReference type="GO" id="GO:0016491">
    <property type="term" value="F:oxidoreductase activity"/>
    <property type="evidence" value="ECO:0007669"/>
    <property type="project" value="UniProtKB-KW"/>
</dbReference>
<dbReference type="NCBIfam" id="NF005909">
    <property type="entry name" value="PRK07890.1"/>
    <property type="match status" value="1"/>
</dbReference>
<keyword evidence="2" id="KW-0560">Oxidoreductase</keyword>
<dbReference type="AlphaFoldDB" id="A0A937UJA1"/>
<protein>
    <submittedName>
        <fullName evidence="3">SDR family oxidoreductase</fullName>
    </submittedName>
</protein>
<dbReference type="RefSeq" id="WP_203006711.1">
    <property type="nucleotide sequence ID" value="NZ_JADWYU010000254.1"/>
</dbReference>
<evidence type="ECO:0000256" key="1">
    <source>
        <dbReference type="ARBA" id="ARBA00006484"/>
    </source>
</evidence>
<dbReference type="PRINTS" id="PR00080">
    <property type="entry name" value="SDRFAMILY"/>
</dbReference>
<dbReference type="PRINTS" id="PR00081">
    <property type="entry name" value="GDHRDH"/>
</dbReference>
<dbReference type="InterPro" id="IPR036291">
    <property type="entry name" value="NAD(P)-bd_dom_sf"/>
</dbReference>
<accession>A0A937UJA1</accession>
<dbReference type="Pfam" id="PF13561">
    <property type="entry name" value="adh_short_C2"/>
    <property type="match status" value="1"/>
</dbReference>
<keyword evidence="4" id="KW-1185">Reference proteome</keyword>